<accession>A0A1A8F404</accession>
<feature type="region of interest" description="Disordered" evidence="1">
    <location>
        <begin position="17"/>
        <end position="42"/>
    </location>
</feature>
<feature type="compositionally biased region" description="Basic and acidic residues" evidence="1">
    <location>
        <begin position="26"/>
        <end position="39"/>
    </location>
</feature>
<feature type="non-terminal residue" evidence="2">
    <location>
        <position position="1"/>
    </location>
</feature>
<evidence type="ECO:0000256" key="1">
    <source>
        <dbReference type="SAM" id="MobiDB-lite"/>
    </source>
</evidence>
<reference evidence="2" key="1">
    <citation type="submission" date="2016-05" db="EMBL/GenBank/DDBJ databases">
        <authorList>
            <person name="Lavstsen T."/>
            <person name="Jespersen J.S."/>
        </authorList>
    </citation>
    <scope>NUCLEOTIDE SEQUENCE</scope>
    <source>
        <tissue evidence="2">Brain</tissue>
    </source>
</reference>
<evidence type="ECO:0000313" key="2">
    <source>
        <dbReference type="EMBL" id="SBQ53563.1"/>
    </source>
</evidence>
<proteinExistence type="predicted"/>
<dbReference type="EMBL" id="HAEB01007036">
    <property type="protein sequence ID" value="SBQ53563.1"/>
    <property type="molecule type" value="Transcribed_RNA"/>
</dbReference>
<organism evidence="2">
    <name type="scientific">Nothobranchius korthausae</name>
    <dbReference type="NCBI Taxonomy" id="1143690"/>
    <lineage>
        <taxon>Eukaryota</taxon>
        <taxon>Metazoa</taxon>
        <taxon>Chordata</taxon>
        <taxon>Craniata</taxon>
        <taxon>Vertebrata</taxon>
        <taxon>Euteleostomi</taxon>
        <taxon>Actinopterygii</taxon>
        <taxon>Neopterygii</taxon>
        <taxon>Teleostei</taxon>
        <taxon>Neoteleostei</taxon>
        <taxon>Acanthomorphata</taxon>
        <taxon>Ovalentaria</taxon>
        <taxon>Atherinomorphae</taxon>
        <taxon>Cyprinodontiformes</taxon>
        <taxon>Nothobranchiidae</taxon>
        <taxon>Nothobranchius</taxon>
    </lineage>
</organism>
<protein>
    <submittedName>
        <fullName evidence="2">Uncharacterized protein</fullName>
    </submittedName>
</protein>
<gene>
    <name evidence="2" type="primary">Nfu_g_1_021140</name>
</gene>
<sequence>DVLTCDWLMPVVPLPPHTSNHKSVRINHEKEGTKSESCKVSHPSDLQSLRLVGSPLADHSSAVQRGVENTNLQHVCCLCPLHTNPPPPE</sequence>
<name>A0A1A8F404_9TELE</name>
<dbReference type="AlphaFoldDB" id="A0A1A8F404"/>
<feature type="non-terminal residue" evidence="2">
    <location>
        <position position="89"/>
    </location>
</feature>
<reference evidence="2" key="2">
    <citation type="submission" date="2016-06" db="EMBL/GenBank/DDBJ databases">
        <title>The genome of a short-lived fish provides insights into sex chromosome evolution and the genetic control of aging.</title>
        <authorList>
            <person name="Reichwald K."/>
            <person name="Felder M."/>
            <person name="Petzold A."/>
            <person name="Koch P."/>
            <person name="Groth M."/>
            <person name="Platzer M."/>
        </authorList>
    </citation>
    <scope>NUCLEOTIDE SEQUENCE</scope>
    <source>
        <tissue evidence="2">Brain</tissue>
    </source>
</reference>